<dbReference type="AlphaFoldDB" id="A0ABD2BXX6"/>
<reference evidence="1 2" key="1">
    <citation type="journal article" date="2024" name="Ann. Entomol. Soc. Am.">
        <title>Genomic analyses of the southern and eastern yellowjacket wasps (Hymenoptera: Vespidae) reveal evolutionary signatures of social life.</title>
        <authorList>
            <person name="Catto M.A."/>
            <person name="Caine P.B."/>
            <person name="Orr S.E."/>
            <person name="Hunt B.G."/>
            <person name="Goodisman M.A.D."/>
        </authorList>
    </citation>
    <scope>NUCLEOTIDE SEQUENCE [LARGE SCALE GENOMIC DNA]</scope>
    <source>
        <strain evidence="1">233</strain>
        <tissue evidence="1">Head and thorax</tissue>
    </source>
</reference>
<comment type="caution">
    <text evidence="1">The sequence shown here is derived from an EMBL/GenBank/DDBJ whole genome shotgun (WGS) entry which is preliminary data.</text>
</comment>
<name>A0ABD2BXX6_VESSQ</name>
<gene>
    <name evidence="1" type="ORF">V1478_001681</name>
</gene>
<dbReference type="Proteomes" id="UP001607302">
    <property type="component" value="Unassembled WGS sequence"/>
</dbReference>
<protein>
    <submittedName>
        <fullName evidence="1">Uncharacterized protein</fullName>
    </submittedName>
</protein>
<accession>A0ABD2BXX6</accession>
<evidence type="ECO:0000313" key="2">
    <source>
        <dbReference type="Proteomes" id="UP001607302"/>
    </source>
</evidence>
<sequence length="101" mass="11371">MERGVAPTNIKKLQTVQNNYLKLIFKKKGKCISNRKLQDIVEILKRSEVIQNIINNKSTIIKSHVCYKTVLLNNPGCADENGHHPLGRCFQGPIQSSNGLE</sequence>
<dbReference type="EMBL" id="JAUDFV010000027">
    <property type="protein sequence ID" value="KAL2737595.1"/>
    <property type="molecule type" value="Genomic_DNA"/>
</dbReference>
<evidence type="ECO:0000313" key="1">
    <source>
        <dbReference type="EMBL" id="KAL2737595.1"/>
    </source>
</evidence>
<keyword evidence="2" id="KW-1185">Reference proteome</keyword>
<organism evidence="1 2">
    <name type="scientific">Vespula squamosa</name>
    <name type="common">Southern yellow jacket</name>
    <name type="synonym">Wasp</name>
    <dbReference type="NCBI Taxonomy" id="30214"/>
    <lineage>
        <taxon>Eukaryota</taxon>
        <taxon>Metazoa</taxon>
        <taxon>Ecdysozoa</taxon>
        <taxon>Arthropoda</taxon>
        <taxon>Hexapoda</taxon>
        <taxon>Insecta</taxon>
        <taxon>Pterygota</taxon>
        <taxon>Neoptera</taxon>
        <taxon>Endopterygota</taxon>
        <taxon>Hymenoptera</taxon>
        <taxon>Apocrita</taxon>
        <taxon>Aculeata</taxon>
        <taxon>Vespoidea</taxon>
        <taxon>Vespidae</taxon>
        <taxon>Vespinae</taxon>
        <taxon>Vespula</taxon>
    </lineage>
</organism>
<proteinExistence type="predicted"/>